<dbReference type="Pfam" id="PF00078">
    <property type="entry name" value="RVT_1"/>
    <property type="match status" value="1"/>
</dbReference>
<evidence type="ECO:0000256" key="2">
    <source>
        <dbReference type="ARBA" id="ARBA00022679"/>
    </source>
</evidence>
<evidence type="ECO:0000256" key="3">
    <source>
        <dbReference type="ARBA" id="ARBA00022695"/>
    </source>
</evidence>
<dbReference type="InterPro" id="IPR050951">
    <property type="entry name" value="Retrovirus_Pol_polyprotein"/>
</dbReference>
<evidence type="ECO:0000256" key="8">
    <source>
        <dbReference type="ARBA" id="ARBA00022884"/>
    </source>
</evidence>
<feature type="compositionally biased region" description="Polar residues" evidence="12">
    <location>
        <begin position="144"/>
        <end position="153"/>
    </location>
</feature>
<dbReference type="CDD" id="cd00303">
    <property type="entry name" value="retropepsin_like"/>
    <property type="match status" value="1"/>
</dbReference>
<keyword evidence="6" id="KW-0378">Hydrolase</keyword>
<dbReference type="CDD" id="cd01647">
    <property type="entry name" value="RT_LTR"/>
    <property type="match status" value="1"/>
</dbReference>
<accession>Q259G0</accession>
<keyword evidence="2" id="KW-0808">Transferase</keyword>
<dbReference type="GO" id="GO:0006508">
    <property type="term" value="P:proteolysis"/>
    <property type="evidence" value="ECO:0007669"/>
    <property type="project" value="UniProtKB-KW"/>
</dbReference>
<dbReference type="FunFam" id="3.10.10.10:FF:000007">
    <property type="entry name" value="Retrovirus-related Pol polyprotein from transposon 17.6-like Protein"/>
    <property type="match status" value="1"/>
</dbReference>
<evidence type="ECO:0000256" key="1">
    <source>
        <dbReference type="ARBA" id="ARBA00022670"/>
    </source>
</evidence>
<keyword evidence="1" id="KW-0645">Protease</keyword>
<keyword evidence="10" id="KW-0695">RNA-directed DNA polymerase</keyword>
<reference evidence="14" key="1">
    <citation type="journal article" date="2002" name="Nature">
        <title>Sequence and analysis of rice chromosome 4.</title>
        <authorList>
            <person name="Feng Q."/>
            <person name="Zhang Y."/>
            <person name="Hao P."/>
            <person name="Wang S."/>
            <person name="Fu G."/>
            <person name="Huang Y."/>
            <person name="Li Y."/>
            <person name="Zhu J."/>
            <person name="Liu Y."/>
            <person name="Hu X."/>
            <person name="Jia P."/>
            <person name="Zhang Y."/>
            <person name="Zhao Q."/>
            <person name="Ying K."/>
            <person name="Yu S."/>
            <person name="Tang Y."/>
            <person name="Weng Q."/>
            <person name="Zhang L."/>
            <person name="Lu Y."/>
            <person name="Mu J."/>
            <person name="Lu Y."/>
            <person name="Zhang L.S."/>
            <person name="Yu Z."/>
            <person name="Fan D."/>
            <person name="Liu X."/>
            <person name="Lu T."/>
            <person name="Li C."/>
            <person name="Wu Y."/>
            <person name="Sun T."/>
            <person name="Lei H."/>
            <person name="Li T."/>
            <person name="Hu H."/>
            <person name="Guan J."/>
            <person name="Wu M."/>
            <person name="Zhang R."/>
            <person name="Zhou B."/>
            <person name="Chen Z."/>
            <person name="Chen L."/>
            <person name="Jin Z."/>
            <person name="Wang R."/>
            <person name="Yin H."/>
            <person name="Cai Z."/>
            <person name="Ren S."/>
            <person name="Lv G."/>
            <person name="Gu W."/>
            <person name="Zhu G."/>
            <person name="Tu Y."/>
            <person name="Jia J."/>
            <person name="Zhang Y."/>
            <person name="Chen J."/>
            <person name="Kang H."/>
            <person name="Chen X."/>
            <person name="Shao C."/>
            <person name="Sun Y."/>
            <person name="Hu Q."/>
            <person name="Zhang X."/>
            <person name="Zhang W."/>
            <person name="Wang L."/>
            <person name="Ding C."/>
            <person name="Sheng H."/>
            <person name="Gu J."/>
            <person name="Chen S."/>
            <person name="Ni L."/>
            <person name="Zhu F."/>
            <person name="Chen W."/>
            <person name="Lan L."/>
            <person name="Lai Y."/>
            <person name="Cheng Z."/>
            <person name="Gu M."/>
            <person name="Jiang J."/>
            <person name="Li J."/>
            <person name="Hong G."/>
            <person name="Xue Y."/>
            <person name="Han B."/>
        </authorList>
    </citation>
    <scope>NUCLEOTIDE SEQUENCE</scope>
</reference>
<dbReference type="Gene3D" id="3.30.420.10">
    <property type="entry name" value="Ribonuclease H-like superfamily/Ribonuclease H"/>
    <property type="match status" value="1"/>
</dbReference>
<dbReference type="SUPFAM" id="SSF56672">
    <property type="entry name" value="DNA/RNA polymerases"/>
    <property type="match status" value="1"/>
</dbReference>
<dbReference type="InterPro" id="IPR041577">
    <property type="entry name" value="RT_RNaseH_2"/>
</dbReference>
<dbReference type="EMBL" id="AL732352">
    <property type="protein sequence ID" value="CAJ86299.1"/>
    <property type="molecule type" value="Genomic_DNA"/>
</dbReference>
<dbReference type="CDD" id="cd09274">
    <property type="entry name" value="RNase_HI_RT_Ty3"/>
    <property type="match status" value="1"/>
</dbReference>
<dbReference type="InterPro" id="IPR005162">
    <property type="entry name" value="Retrotrans_gag_dom"/>
</dbReference>
<sequence length="1265" mass="140645">MEKQHEGFGKMLSSIQEAIGALSVKQGEVQETMNKMEKSISSWRPQVDAAVQSLQRDMELLRNQVGVGGAGGNCSSHISAADAANHVSASIAGVGGAGGNCSSRTSVADAANRVYASLDWRNWSGWPPHFNSVPGEGTGGSHYSRPTSGQGTHSLPFPPRVHSNFSEFVGREESGGSEGRGYNHRLPKLDFPQFDGSDPQNWRLRCEHYFGVYGTHPDLWVRVATIYFIGRAASWLRSSRAHLLCGSWGVFCDMVDRKFDRNRHLQLVRQIDQLKQSGSVNEYYERFDDLWSQLLVYDPTLSTMSCVHRFTEGLRSDIKNAVLMHFPQDLETALALAILQEELGEAGGSLVSKDGKKLGDHVARIKGAYPLPLPPPKFVHAGKGDDKRAAEVPKCSGPVQLHAVQELFSVLAADVSDGEQDADSTSSLMAISLQAIQGTVSAHTLRLQGSIQGFDVLILVDSGSSCSFLSSVVLPHLTGVKSLLTPIQVKVANGTVLYCTSELPAAKWEVQGHQFSTNFKLLPLDNYDMILGMDWLEKYSPMDINWQAKTIQFCLHDKSVELKGVVPELDKCDLVSIHQLQLLHNQGAVESLVQLTASDGSSSSQNVPSSIQSILDEFADIFTEPEGLPPSRSYDHTIPLIAGAQLVNIRPYRYTPDQKNEIEKQVQEMLKKGIIRPSSSPFSSPVLLVKKKDGTWRFCVDYRHLNAITIKNKYPLPVIDELLDELAGACWFSKLDLRSGYHQIRMAPQDEHKTAFKTHNGHFEFRVLPFGLTSAPATFQGVMNSVLAAQLRQSVLVFVDDILVYSRSLEEHKNHLRQVLSTLTHHQLKVKLSKCSFAQQSLAYLGHIISAQGVATDEEKIIAVKDWPTPLSVKDLRSFLGLTGYYRKFVRNYGVICKPLTNLLRKGVLFQWTSVTQEAFVALKTALIEAPVLALPNFQQPFVVETDASDKGIGAVLMQNSHPIAFLSKALGPRTQGLSTYEKESLAIMLAIDHWRSYLQHDEFVIRTDHRSLSFLINQRLSTPWQQKALTKLLGLRYKICYKKGLENGAADALSRRQSDGLEELSAISICLSDWLQELIAGYQSDSEAQKLLQALSVSGAGPSNFEVLNGILYFKHRIWIGHNKLLQQKILANLHTTAVGGHSGILVTYQRVKQLFSWPGLRKDVQEFVQHCDICQRAKSEHVKYPGLLQPLEVPSQSWQVITMDFIEGLPRSASFDCILVIVDKFSKFALFFTPETPLYCLWSGSAFHGTYSQYTWFTSSYCI</sequence>
<dbReference type="Pfam" id="PF08284">
    <property type="entry name" value="RVP_2"/>
    <property type="match status" value="1"/>
</dbReference>
<evidence type="ECO:0000256" key="4">
    <source>
        <dbReference type="ARBA" id="ARBA00022722"/>
    </source>
</evidence>
<dbReference type="GO" id="GO:0004519">
    <property type="term" value="F:endonuclease activity"/>
    <property type="evidence" value="ECO:0007669"/>
    <property type="project" value="UniProtKB-KW"/>
</dbReference>
<dbReference type="InterPro" id="IPR036397">
    <property type="entry name" value="RNaseH_sf"/>
</dbReference>
<dbReference type="GO" id="GO:0015074">
    <property type="term" value="P:DNA integration"/>
    <property type="evidence" value="ECO:0007669"/>
    <property type="project" value="UniProtKB-KW"/>
</dbReference>
<organism evidence="14">
    <name type="scientific">Oryza sativa</name>
    <name type="common">Rice</name>
    <dbReference type="NCBI Taxonomy" id="4530"/>
    <lineage>
        <taxon>Eukaryota</taxon>
        <taxon>Viridiplantae</taxon>
        <taxon>Streptophyta</taxon>
        <taxon>Embryophyta</taxon>
        <taxon>Tracheophyta</taxon>
        <taxon>Spermatophyta</taxon>
        <taxon>Magnoliopsida</taxon>
        <taxon>Liliopsida</taxon>
        <taxon>Poales</taxon>
        <taxon>Poaceae</taxon>
        <taxon>BOP clade</taxon>
        <taxon>Oryzoideae</taxon>
        <taxon>Oryzeae</taxon>
        <taxon>Oryzinae</taxon>
        <taxon>Oryza</taxon>
    </lineage>
</organism>
<keyword evidence="7" id="KW-0460">Magnesium</keyword>
<evidence type="ECO:0000256" key="11">
    <source>
        <dbReference type="ARBA" id="ARBA00023268"/>
    </source>
</evidence>
<dbReference type="Gene3D" id="3.10.10.10">
    <property type="entry name" value="HIV Type 1 Reverse Transcriptase, subunit A, domain 1"/>
    <property type="match status" value="1"/>
</dbReference>
<dbReference type="Pfam" id="PF17919">
    <property type="entry name" value="RT_RNaseH_2"/>
    <property type="match status" value="1"/>
</dbReference>
<feature type="domain" description="Reverse transcriptase" evidence="13">
    <location>
        <begin position="670"/>
        <end position="849"/>
    </location>
</feature>
<dbReference type="SUPFAM" id="SSF50630">
    <property type="entry name" value="Acid proteases"/>
    <property type="match status" value="1"/>
</dbReference>
<dbReference type="GO" id="GO:0003964">
    <property type="term" value="F:RNA-directed DNA polymerase activity"/>
    <property type="evidence" value="ECO:0007669"/>
    <property type="project" value="UniProtKB-KW"/>
</dbReference>
<dbReference type="InterPro" id="IPR043128">
    <property type="entry name" value="Rev_trsase/Diguanyl_cyclase"/>
</dbReference>
<evidence type="ECO:0000259" key="13">
    <source>
        <dbReference type="PROSITE" id="PS50878"/>
    </source>
</evidence>
<proteinExistence type="predicted"/>
<evidence type="ECO:0000313" key="14">
    <source>
        <dbReference type="EMBL" id="CAJ86299.1"/>
    </source>
</evidence>
<keyword evidence="11" id="KW-0511">Multifunctional enzyme</keyword>
<dbReference type="InterPro" id="IPR041588">
    <property type="entry name" value="Integrase_H2C2"/>
</dbReference>
<keyword evidence="9" id="KW-0229">DNA integration</keyword>
<keyword evidence="3" id="KW-0548">Nucleotidyltransferase</keyword>
<dbReference type="PROSITE" id="PS50878">
    <property type="entry name" value="RT_POL"/>
    <property type="match status" value="1"/>
</dbReference>
<dbReference type="PANTHER" id="PTHR37984:SF5">
    <property type="entry name" value="PROTEIN NYNRIN-LIKE"/>
    <property type="match status" value="1"/>
</dbReference>
<keyword evidence="8" id="KW-0694">RNA-binding</keyword>
<dbReference type="Gene3D" id="1.10.340.70">
    <property type="match status" value="1"/>
</dbReference>
<evidence type="ECO:0000256" key="9">
    <source>
        <dbReference type="ARBA" id="ARBA00022908"/>
    </source>
</evidence>
<dbReference type="Pfam" id="PF17921">
    <property type="entry name" value="Integrase_H2C2"/>
    <property type="match status" value="1"/>
</dbReference>
<dbReference type="InterPro" id="IPR043502">
    <property type="entry name" value="DNA/RNA_pol_sf"/>
</dbReference>
<gene>
    <name evidence="14" type="primary">H0124B04.16</name>
</gene>
<dbReference type="Pfam" id="PF03732">
    <property type="entry name" value="Retrotrans_gag"/>
    <property type="match status" value="1"/>
</dbReference>
<evidence type="ECO:0000256" key="6">
    <source>
        <dbReference type="ARBA" id="ARBA00022801"/>
    </source>
</evidence>
<keyword evidence="4" id="KW-0540">Nuclease</keyword>
<dbReference type="InterPro" id="IPR000477">
    <property type="entry name" value="RT_dom"/>
</dbReference>
<dbReference type="GO" id="GO:0004190">
    <property type="term" value="F:aspartic-type endopeptidase activity"/>
    <property type="evidence" value="ECO:0007669"/>
    <property type="project" value="InterPro"/>
</dbReference>
<dbReference type="PANTHER" id="PTHR37984">
    <property type="entry name" value="PROTEIN CBG26694"/>
    <property type="match status" value="1"/>
</dbReference>
<feature type="region of interest" description="Disordered" evidence="12">
    <location>
        <begin position="132"/>
        <end position="159"/>
    </location>
</feature>
<name>Q259G0_ORYSA</name>
<keyword evidence="5" id="KW-0255">Endonuclease</keyword>
<dbReference type="InterPro" id="IPR021109">
    <property type="entry name" value="Peptidase_aspartic_dom_sf"/>
</dbReference>
<reference evidence="14" key="2">
    <citation type="submission" date="2002-05" db="EMBL/GenBank/DDBJ databases">
        <title>Chromosome-wide comparison between domesticated rice subspecies indica and japonica.</title>
        <authorList>
            <person name="Han B."/>
        </authorList>
    </citation>
    <scope>NUCLEOTIDE SEQUENCE</scope>
</reference>
<dbReference type="AlphaFoldDB" id="Q259G0"/>
<dbReference type="FunFam" id="3.30.70.270:FF:000020">
    <property type="entry name" value="Transposon Tf2-6 polyprotein-like Protein"/>
    <property type="match status" value="1"/>
</dbReference>
<dbReference type="PROSITE" id="PS00141">
    <property type="entry name" value="ASP_PROTEASE"/>
    <property type="match status" value="1"/>
</dbReference>
<evidence type="ECO:0000256" key="12">
    <source>
        <dbReference type="SAM" id="MobiDB-lite"/>
    </source>
</evidence>
<evidence type="ECO:0000256" key="10">
    <source>
        <dbReference type="ARBA" id="ARBA00022918"/>
    </source>
</evidence>
<dbReference type="GO" id="GO:0003723">
    <property type="term" value="F:RNA binding"/>
    <property type="evidence" value="ECO:0007669"/>
    <property type="project" value="UniProtKB-KW"/>
</dbReference>
<evidence type="ECO:0000256" key="7">
    <source>
        <dbReference type="ARBA" id="ARBA00022842"/>
    </source>
</evidence>
<dbReference type="Gene3D" id="2.40.70.10">
    <property type="entry name" value="Acid Proteases"/>
    <property type="match status" value="1"/>
</dbReference>
<protein>
    <submittedName>
        <fullName evidence="14">H0124B04.16 protein</fullName>
    </submittedName>
</protein>
<dbReference type="InterPro" id="IPR001969">
    <property type="entry name" value="Aspartic_peptidase_AS"/>
</dbReference>
<dbReference type="Gene3D" id="3.30.70.270">
    <property type="match status" value="2"/>
</dbReference>
<evidence type="ECO:0000256" key="5">
    <source>
        <dbReference type="ARBA" id="ARBA00022759"/>
    </source>
</evidence>